<feature type="compositionally biased region" description="Low complexity" evidence="1">
    <location>
        <begin position="50"/>
        <end position="61"/>
    </location>
</feature>
<evidence type="ECO:0000313" key="2">
    <source>
        <dbReference type="EMBL" id="BCZ25263.1"/>
    </source>
</evidence>
<accession>A0ABM7SYE8</accession>
<keyword evidence="3" id="KW-1185">Reference proteome</keyword>
<protein>
    <submittedName>
        <fullName evidence="2">Uncharacterized protein</fullName>
    </submittedName>
</protein>
<proteinExistence type="predicted"/>
<dbReference type="EMBL" id="AP024828">
    <property type="protein sequence ID" value="BCZ25263.1"/>
    <property type="molecule type" value="Genomic_DNA"/>
</dbReference>
<evidence type="ECO:0000313" key="3">
    <source>
        <dbReference type="Proteomes" id="UP000826012"/>
    </source>
</evidence>
<sequence length="69" mass="7684">MAFKVNREPKSTLSFGDKDKFEIVNGGVLKIRRANRTNLYISPRVWTSIEEAPSPSAGPSPRIHDDLAT</sequence>
<reference evidence="2 3" key="1">
    <citation type="submission" date="2021-07" db="EMBL/GenBank/DDBJ databases">
        <title>Complete genome sequence of nontuberculous Mycobacterium sp. TY59.</title>
        <authorList>
            <person name="Fukushima K."/>
        </authorList>
    </citation>
    <scope>NUCLEOTIDE SEQUENCE [LARGE SCALE GENOMIC DNA]</scope>
    <source>
        <strain evidence="2 3">TY59</strain>
    </source>
</reference>
<gene>
    <name evidence="2" type="ORF">MTY59_51180</name>
</gene>
<feature type="region of interest" description="Disordered" evidence="1">
    <location>
        <begin position="50"/>
        <end position="69"/>
    </location>
</feature>
<evidence type="ECO:0000256" key="1">
    <source>
        <dbReference type="SAM" id="MobiDB-lite"/>
    </source>
</evidence>
<dbReference type="Proteomes" id="UP000826012">
    <property type="component" value="Chromosome"/>
</dbReference>
<reference evidence="2 3" key="2">
    <citation type="submission" date="2021-07" db="EMBL/GenBank/DDBJ databases">
        <authorList>
            <person name="Matsumoto Y."/>
            <person name="Motooka D."/>
            <person name="Nakamura S."/>
        </authorList>
    </citation>
    <scope>NUCLEOTIDE SEQUENCE [LARGE SCALE GENOMIC DNA]</scope>
    <source>
        <strain evidence="2 3">TY59</strain>
    </source>
</reference>
<name>A0ABM7SYE8_9MYCO</name>
<organism evidence="2 3">
    <name type="scientific">Mycobacterium senriense</name>
    <dbReference type="NCBI Taxonomy" id="2775496"/>
    <lineage>
        <taxon>Bacteria</taxon>
        <taxon>Bacillati</taxon>
        <taxon>Actinomycetota</taxon>
        <taxon>Actinomycetes</taxon>
        <taxon>Mycobacteriales</taxon>
        <taxon>Mycobacteriaceae</taxon>
        <taxon>Mycobacterium</taxon>
        <taxon>Mycobacterium avium complex (MAC)</taxon>
    </lineage>
</organism>